<evidence type="ECO:0000256" key="3">
    <source>
        <dbReference type="ARBA" id="ARBA00006751"/>
    </source>
</evidence>
<organism evidence="11 12">
    <name type="scientific">Proteiniborus ethanoligenes</name>
    <dbReference type="NCBI Taxonomy" id="415015"/>
    <lineage>
        <taxon>Bacteria</taxon>
        <taxon>Bacillati</taxon>
        <taxon>Bacillota</taxon>
        <taxon>Clostridia</taxon>
        <taxon>Eubacteriales</taxon>
        <taxon>Proteiniborus</taxon>
    </lineage>
</organism>
<dbReference type="Gene3D" id="3.40.50.1580">
    <property type="entry name" value="Nucleoside phosphorylase domain"/>
    <property type="match status" value="1"/>
</dbReference>
<evidence type="ECO:0000256" key="2">
    <source>
        <dbReference type="ARBA" id="ARBA00005058"/>
    </source>
</evidence>
<keyword evidence="6 9" id="KW-0328">Glycosyltransferase</keyword>
<dbReference type="Proteomes" id="UP000198625">
    <property type="component" value="Unassembled WGS sequence"/>
</dbReference>
<evidence type="ECO:0000256" key="4">
    <source>
        <dbReference type="ARBA" id="ARBA00011233"/>
    </source>
</evidence>
<dbReference type="EC" id="2.4.2.1" evidence="9"/>
<dbReference type="NCBIfam" id="TIGR01700">
    <property type="entry name" value="PNPH"/>
    <property type="match status" value="1"/>
</dbReference>
<dbReference type="GO" id="GO:0005737">
    <property type="term" value="C:cytoplasm"/>
    <property type="evidence" value="ECO:0007669"/>
    <property type="project" value="TreeGrafter"/>
</dbReference>
<sequence length="275" mass="30464">MKNLLETINETSSYIKDKIDFIPQIGLILGSGLGTLANEIESPIILDYKDIPNFPVSTVEGHEGRLVLGELQGKKVIAMQGRFHYYEGYSMQEVTFPVRVMKALGVEILLVTNACGGMNKELYPGALMIIEDHINFTGDNPLIGHNYEELGPRFPDMSSAYDKVLIKLAEEVGHKLNIETKKGVYVAISGPYYFSRAELRMLRRIGGDTIGMSTVPEVIVARHTGLRVLGISCVTDMAIADEIVSISHEEVVKVANETRPKFIKLIKGIIDEVKL</sequence>
<evidence type="ECO:0000256" key="8">
    <source>
        <dbReference type="ARBA" id="ARBA00048556"/>
    </source>
</evidence>
<dbReference type="FunFam" id="3.40.50.1580:FF:000010">
    <property type="entry name" value="Purine nucleoside phosphorylase"/>
    <property type="match status" value="1"/>
</dbReference>
<keyword evidence="5" id="KW-0597">Phosphoprotein</keyword>
<comment type="function">
    <text evidence="1">The purine nucleoside phosphorylases catalyze the phosphorolytic breakdown of the N-glycosidic bond in the beta-(deoxy)ribonucleoside molecules, with the formation of the corresponding free purine bases and pentose-1-phosphate. Cleaves guanosine, inosine, 2'-deoxyguanosine and 2'-deoxyinosine.</text>
</comment>
<comment type="catalytic activity">
    <reaction evidence="8">
        <text>a purine 2'-deoxy-D-ribonucleoside + phosphate = a purine nucleobase + 2-deoxy-alpha-D-ribose 1-phosphate</text>
        <dbReference type="Rhea" id="RHEA:36431"/>
        <dbReference type="ChEBI" id="CHEBI:26386"/>
        <dbReference type="ChEBI" id="CHEBI:43474"/>
        <dbReference type="ChEBI" id="CHEBI:57259"/>
        <dbReference type="ChEBI" id="CHEBI:142361"/>
        <dbReference type="EC" id="2.4.2.1"/>
    </reaction>
</comment>
<evidence type="ECO:0000256" key="9">
    <source>
        <dbReference type="PIRNR" id="PIRNR000477"/>
    </source>
</evidence>
<dbReference type="NCBIfam" id="TIGR01697">
    <property type="entry name" value="PNPH-PUNA-XAPA"/>
    <property type="match status" value="1"/>
</dbReference>
<dbReference type="InterPro" id="IPR011270">
    <property type="entry name" value="Pur_Nuc_Pase_Ino/Guo-sp"/>
</dbReference>
<evidence type="ECO:0000256" key="7">
    <source>
        <dbReference type="ARBA" id="ARBA00022679"/>
    </source>
</evidence>
<dbReference type="AlphaFoldDB" id="A0A1H3KBB0"/>
<evidence type="ECO:0000256" key="5">
    <source>
        <dbReference type="ARBA" id="ARBA00022553"/>
    </source>
</evidence>
<feature type="domain" description="Nucleoside phosphorylase" evidence="10">
    <location>
        <begin position="25"/>
        <end position="270"/>
    </location>
</feature>
<dbReference type="PIRSF" id="PIRSF000477">
    <property type="entry name" value="PurNPase"/>
    <property type="match status" value="1"/>
</dbReference>
<evidence type="ECO:0000313" key="12">
    <source>
        <dbReference type="Proteomes" id="UP000198625"/>
    </source>
</evidence>
<dbReference type="EMBL" id="FNQE01000001">
    <property type="protein sequence ID" value="SDY49189.1"/>
    <property type="molecule type" value="Genomic_DNA"/>
</dbReference>
<protein>
    <recommendedName>
        <fullName evidence="9">Purine nucleoside phosphorylase</fullName>
        <ecNumber evidence="9">2.4.2.1</ecNumber>
    </recommendedName>
    <alternativeName>
        <fullName evidence="9">Inosine-guanosine phosphorylase</fullName>
    </alternativeName>
</protein>
<comment type="subunit">
    <text evidence="4">Homotrimer.</text>
</comment>
<evidence type="ECO:0000256" key="1">
    <source>
        <dbReference type="ARBA" id="ARBA00002678"/>
    </source>
</evidence>
<evidence type="ECO:0000259" key="10">
    <source>
        <dbReference type="Pfam" id="PF01048"/>
    </source>
</evidence>
<reference evidence="11 12" key="1">
    <citation type="submission" date="2016-10" db="EMBL/GenBank/DDBJ databases">
        <authorList>
            <person name="de Groot N.N."/>
        </authorList>
    </citation>
    <scope>NUCLEOTIDE SEQUENCE [LARGE SCALE GENOMIC DNA]</scope>
    <source>
        <strain evidence="11 12">DSM 21650</strain>
    </source>
</reference>
<dbReference type="PANTHER" id="PTHR11904:SF9">
    <property type="entry name" value="PURINE NUCLEOSIDE PHOSPHORYLASE-RELATED"/>
    <property type="match status" value="1"/>
</dbReference>
<dbReference type="Pfam" id="PF01048">
    <property type="entry name" value="PNP_UDP_1"/>
    <property type="match status" value="1"/>
</dbReference>
<dbReference type="PANTHER" id="PTHR11904">
    <property type="entry name" value="METHYLTHIOADENOSINE/PURINE NUCLEOSIDE PHOSPHORYLASE"/>
    <property type="match status" value="1"/>
</dbReference>
<accession>A0A1H3KBB0</accession>
<dbReference type="CDD" id="cd09009">
    <property type="entry name" value="PNP-EcPNPII_like"/>
    <property type="match status" value="1"/>
</dbReference>
<dbReference type="NCBIfam" id="NF006054">
    <property type="entry name" value="PRK08202.1"/>
    <property type="match status" value="1"/>
</dbReference>
<proteinExistence type="inferred from homology"/>
<dbReference type="PROSITE" id="PS01240">
    <property type="entry name" value="PNP_MTAP_2"/>
    <property type="match status" value="1"/>
</dbReference>
<name>A0A1H3KBB0_9FIRM</name>
<dbReference type="SUPFAM" id="SSF53167">
    <property type="entry name" value="Purine and uridine phosphorylases"/>
    <property type="match status" value="1"/>
</dbReference>
<dbReference type="UniPathway" id="UPA00606"/>
<comment type="similarity">
    <text evidence="3 9">Belongs to the PNP/MTAP phosphorylase family.</text>
</comment>
<dbReference type="GO" id="GO:0009116">
    <property type="term" value="P:nucleoside metabolic process"/>
    <property type="evidence" value="ECO:0007669"/>
    <property type="project" value="InterPro"/>
</dbReference>
<dbReference type="InterPro" id="IPR000845">
    <property type="entry name" value="Nucleoside_phosphorylase_d"/>
</dbReference>
<dbReference type="OrthoDB" id="1523230at2"/>
<dbReference type="InterPro" id="IPR011268">
    <property type="entry name" value="Purine_phosphorylase"/>
</dbReference>
<comment type="pathway">
    <text evidence="2 9">Purine metabolism; purine nucleoside salvage.</text>
</comment>
<dbReference type="STRING" id="415015.SAMN05660462_00197"/>
<keyword evidence="12" id="KW-1185">Reference proteome</keyword>
<evidence type="ECO:0000256" key="6">
    <source>
        <dbReference type="ARBA" id="ARBA00022676"/>
    </source>
</evidence>
<keyword evidence="7 9" id="KW-0808">Transferase</keyword>
<dbReference type="InterPro" id="IPR018099">
    <property type="entry name" value="Purine_phosphorylase-2_CS"/>
</dbReference>
<dbReference type="RefSeq" id="WP_091725970.1">
    <property type="nucleotide sequence ID" value="NZ_FNQE01000001.1"/>
</dbReference>
<gene>
    <name evidence="11" type="ORF">SAMN05660462_00197</name>
</gene>
<dbReference type="GO" id="GO:0004731">
    <property type="term" value="F:purine-nucleoside phosphorylase activity"/>
    <property type="evidence" value="ECO:0007669"/>
    <property type="project" value="UniProtKB-EC"/>
</dbReference>
<dbReference type="InterPro" id="IPR035994">
    <property type="entry name" value="Nucleoside_phosphorylase_sf"/>
</dbReference>
<evidence type="ECO:0000313" key="11">
    <source>
        <dbReference type="EMBL" id="SDY49189.1"/>
    </source>
</evidence>